<organism evidence="19 20">
    <name type="scientific">Agrococcus sediminis</name>
    <dbReference type="NCBI Taxonomy" id="2599924"/>
    <lineage>
        <taxon>Bacteria</taxon>
        <taxon>Bacillati</taxon>
        <taxon>Actinomycetota</taxon>
        <taxon>Actinomycetes</taxon>
        <taxon>Micrococcales</taxon>
        <taxon>Microbacteriaceae</taxon>
        <taxon>Agrococcus</taxon>
    </lineage>
</organism>
<dbReference type="InterPro" id="IPR011604">
    <property type="entry name" value="PDDEXK-like_dom_sf"/>
</dbReference>
<dbReference type="GO" id="GO:0033202">
    <property type="term" value="C:DNA helicase complex"/>
    <property type="evidence" value="ECO:0007669"/>
    <property type="project" value="TreeGrafter"/>
</dbReference>
<comment type="caution">
    <text evidence="19">The sequence shown here is derived from an EMBL/GenBank/DDBJ whole genome shotgun (WGS) entry which is preliminary data.</text>
</comment>
<dbReference type="EMBL" id="VOIR01000014">
    <property type="protein sequence ID" value="KAA6432973.1"/>
    <property type="molecule type" value="Genomic_DNA"/>
</dbReference>
<evidence type="ECO:0000256" key="10">
    <source>
        <dbReference type="ARBA" id="ARBA00023204"/>
    </source>
</evidence>
<gene>
    <name evidence="19" type="ORF">FQ330_08390</name>
</gene>
<evidence type="ECO:0000256" key="14">
    <source>
        <dbReference type="ARBA" id="ARBA00048988"/>
    </source>
</evidence>
<dbReference type="CDD" id="cd17932">
    <property type="entry name" value="DEXQc_UvrD"/>
    <property type="match status" value="1"/>
</dbReference>
<feature type="domain" description="UvrD-like helicase ATP-binding" evidence="17">
    <location>
        <begin position="199"/>
        <end position="528"/>
    </location>
</feature>
<dbReference type="Pfam" id="PF12705">
    <property type="entry name" value="PDDEXK_1"/>
    <property type="match status" value="1"/>
</dbReference>
<keyword evidence="4" id="KW-0227">DNA damage</keyword>
<dbReference type="OrthoDB" id="4812256at2"/>
<dbReference type="InterPro" id="IPR014017">
    <property type="entry name" value="DNA_helicase_UvrD-like_C"/>
</dbReference>
<dbReference type="InterPro" id="IPR038726">
    <property type="entry name" value="PDDEXK_AddAB-type"/>
</dbReference>
<evidence type="ECO:0000259" key="17">
    <source>
        <dbReference type="PROSITE" id="PS51198"/>
    </source>
</evidence>
<feature type="binding site" evidence="15">
    <location>
        <begin position="220"/>
        <end position="227"/>
    </location>
    <ligand>
        <name>ATP</name>
        <dbReference type="ChEBI" id="CHEBI:30616"/>
    </ligand>
</feature>
<evidence type="ECO:0000256" key="3">
    <source>
        <dbReference type="ARBA" id="ARBA00022741"/>
    </source>
</evidence>
<evidence type="ECO:0000256" key="4">
    <source>
        <dbReference type="ARBA" id="ARBA00022763"/>
    </source>
</evidence>
<sequence length="1227" mass="132903">MGGGAAARRGRADGGRARRLLPGAARRRLEDRARRARGPLLGRGRRRGALRRDRLDRARAGGRGAHRRPEDGQEGAEHRARARQPPAARLPARRRARRHRGHRGGRADDGAARHAQARPQGEDGRLRAVRRGGGCVPRAPADGGRDHGRRHVRRPARAALQRRLQLRPVRDPRHPGGHRVISAIEITEAIAAVRGREPQLPTDEQIAVIEAPEAPTLVVAGAGSGKTHTMAQRVLWLVANGSVAPDEVLGLTFTRKAAGELGERLHAELRALAQAGLVDAEVAATRRPVVQTYNSFASALFREWALLIGRDPESEVLTDPAAFLLALRVARASDDLRLAALGRAETIADRVVQLAGTLGDHRVSTAELRRGRYPERFRALLELPTADEPKDFRAAHAKAIAQDVERIGGLEPLADLVDAFDDAKRRRGAVQFSDQVRLALDAVSAHAGAVDELRSRHRAVLLDEFQDTSVLQLQLIHALFDGSPVMAVGDPNQAIYGFRGASAGTLALFAQRFRVERTLTLSTSWRNDEDVLALAHAVASELPEQPGVPVKRLEPRRGAGPGDVVVRHLPTIEDESRELAGWLRSHGAGVAGSPVTGAVLVRSHSQGVELTRALRAEGIRVFRSGGGGLLDEPEVVDLVAALRVLGRPEEGSSLVRLLAGSRWRIGVADLAALQRHAAALAKRGLSDDQRSADRGAIAPEAHVSIVDALDALVDGPQLDGATEVGLARMREAGSLLRELRRRAGMPLAELVRSVEQALRLDIEVAAKRHHAHGALDAFGREVQAFAAADERGSLEAFLTYLDVLEAGRGPDVPEPEPEPGWVQVLTMHASKGLEWDVVALPRLAAAKQDDQPLGWLTHATLPYPLRGDVDLLPHLEWQGHATQHDYALARERFLGQLWEHYQSEEDRLAYVGVTRARRALWLSGAQWYGMARTPAKPKRLLELAARAIGAELLEQPEKGAENPLGDRSPSLAWPVDPLGARRAAVEAAAASVEAADASTPTPWDEAIELLLADRGATELTLPTRIAASGFKDWAADPVAVARQIARPMPQQPFAATRLGTLFHGWVERRGSAVGLGDAIDDEALDEELVGIDAERLDRLKRTFAASPYGGRAPAETEIEIHLPLAGTTVVCKIDAVYRDGDRATVVDWKTGALPKGAADLEARQLQLALYRAAYAAHAGLDPEQVDAELYFVEHDRVVRPERIESLAELEARWLRAQQAVAEASALA</sequence>
<comment type="catalytic activity">
    <reaction evidence="14">
        <text>ATP + H2O = ADP + phosphate + H(+)</text>
        <dbReference type="Rhea" id="RHEA:13065"/>
        <dbReference type="ChEBI" id="CHEBI:15377"/>
        <dbReference type="ChEBI" id="CHEBI:15378"/>
        <dbReference type="ChEBI" id="CHEBI:30616"/>
        <dbReference type="ChEBI" id="CHEBI:43474"/>
        <dbReference type="ChEBI" id="CHEBI:456216"/>
        <dbReference type="EC" id="5.6.2.4"/>
    </reaction>
</comment>
<keyword evidence="8 15" id="KW-0067">ATP-binding</keyword>
<dbReference type="Pfam" id="PF13361">
    <property type="entry name" value="UvrD_C"/>
    <property type="match status" value="2"/>
</dbReference>
<evidence type="ECO:0000256" key="9">
    <source>
        <dbReference type="ARBA" id="ARBA00023125"/>
    </source>
</evidence>
<keyword evidence="7" id="KW-0269">Exonuclease</keyword>
<evidence type="ECO:0000256" key="15">
    <source>
        <dbReference type="PROSITE-ProRule" id="PRU00560"/>
    </source>
</evidence>
<keyword evidence="9" id="KW-0238">DNA-binding</keyword>
<evidence type="ECO:0000256" key="1">
    <source>
        <dbReference type="ARBA" id="ARBA00009922"/>
    </source>
</evidence>
<keyword evidence="10" id="KW-0234">DNA repair</keyword>
<keyword evidence="5 15" id="KW-0378">Hydrolase</keyword>
<evidence type="ECO:0000256" key="6">
    <source>
        <dbReference type="ARBA" id="ARBA00022806"/>
    </source>
</evidence>
<dbReference type="PROSITE" id="PS51217">
    <property type="entry name" value="UVRD_HELICASE_CTER"/>
    <property type="match status" value="1"/>
</dbReference>
<feature type="region of interest" description="Disordered" evidence="16">
    <location>
        <begin position="1"/>
        <end position="156"/>
    </location>
</feature>
<evidence type="ECO:0000313" key="20">
    <source>
        <dbReference type="Proteomes" id="UP000323221"/>
    </source>
</evidence>
<evidence type="ECO:0000313" key="19">
    <source>
        <dbReference type="EMBL" id="KAA6432973.1"/>
    </source>
</evidence>
<dbReference type="SUPFAM" id="SSF52980">
    <property type="entry name" value="Restriction endonuclease-like"/>
    <property type="match status" value="1"/>
</dbReference>
<reference evidence="19 20" key="1">
    <citation type="submission" date="2019-08" db="EMBL/GenBank/DDBJ databases">
        <title>Agrococcus lahaulensis sp. nov., isolated from a cold desert of the Indian Himalayas.</title>
        <authorList>
            <person name="Qu J.H."/>
        </authorList>
    </citation>
    <scope>NUCLEOTIDE SEQUENCE [LARGE SCALE GENOMIC DNA]</scope>
    <source>
        <strain evidence="19 20">NS18</strain>
    </source>
</reference>
<proteinExistence type="inferred from homology"/>
<dbReference type="Gene3D" id="3.90.320.10">
    <property type="match status" value="1"/>
</dbReference>
<dbReference type="Proteomes" id="UP000323221">
    <property type="component" value="Unassembled WGS sequence"/>
</dbReference>
<dbReference type="InterPro" id="IPR000212">
    <property type="entry name" value="DNA_helicase_UvrD/REP"/>
</dbReference>
<keyword evidence="2" id="KW-0540">Nuclease</keyword>
<dbReference type="Gene3D" id="1.10.486.10">
    <property type="entry name" value="PCRA, domain 4"/>
    <property type="match status" value="1"/>
</dbReference>
<dbReference type="Gene3D" id="3.40.50.300">
    <property type="entry name" value="P-loop containing nucleotide triphosphate hydrolases"/>
    <property type="match status" value="3"/>
</dbReference>
<feature type="compositionally biased region" description="Basic residues" evidence="16">
    <location>
        <begin position="147"/>
        <end position="156"/>
    </location>
</feature>
<dbReference type="GO" id="GO:0003677">
    <property type="term" value="F:DNA binding"/>
    <property type="evidence" value="ECO:0007669"/>
    <property type="project" value="UniProtKB-KW"/>
</dbReference>
<accession>A0A5M8QD70</accession>
<dbReference type="SUPFAM" id="SSF52540">
    <property type="entry name" value="P-loop containing nucleoside triphosphate hydrolases"/>
    <property type="match status" value="1"/>
</dbReference>
<name>A0A5M8QD70_9MICO</name>
<dbReference type="PANTHER" id="PTHR11070:SF55">
    <property type="entry name" value="DNA 3'-5' HELICASE"/>
    <property type="match status" value="1"/>
</dbReference>
<evidence type="ECO:0000256" key="2">
    <source>
        <dbReference type="ARBA" id="ARBA00022722"/>
    </source>
</evidence>
<dbReference type="InterPro" id="IPR027417">
    <property type="entry name" value="P-loop_NTPase"/>
</dbReference>
<evidence type="ECO:0000256" key="11">
    <source>
        <dbReference type="ARBA" id="ARBA00023235"/>
    </source>
</evidence>
<comment type="similarity">
    <text evidence="1">Belongs to the helicase family. UvrD subfamily.</text>
</comment>
<dbReference type="Pfam" id="PF00580">
    <property type="entry name" value="UvrD-helicase"/>
    <property type="match status" value="1"/>
</dbReference>
<dbReference type="Gene3D" id="1.10.10.160">
    <property type="match status" value="1"/>
</dbReference>
<protein>
    <recommendedName>
        <fullName evidence="13">DNA 3'-5' helicase</fullName>
        <ecNumber evidence="13">5.6.2.4</ecNumber>
    </recommendedName>
</protein>
<evidence type="ECO:0000256" key="5">
    <source>
        <dbReference type="ARBA" id="ARBA00022801"/>
    </source>
</evidence>
<feature type="domain" description="UvrD-like helicase C-terminal" evidence="18">
    <location>
        <begin position="529"/>
        <end position="832"/>
    </location>
</feature>
<dbReference type="AlphaFoldDB" id="A0A5M8QD70"/>
<feature type="compositionally biased region" description="Basic and acidic residues" evidence="16">
    <location>
        <begin position="50"/>
        <end position="59"/>
    </location>
</feature>
<evidence type="ECO:0000256" key="12">
    <source>
        <dbReference type="ARBA" id="ARBA00034617"/>
    </source>
</evidence>
<evidence type="ECO:0000259" key="18">
    <source>
        <dbReference type="PROSITE" id="PS51217"/>
    </source>
</evidence>
<dbReference type="GO" id="GO:0000725">
    <property type="term" value="P:recombinational repair"/>
    <property type="evidence" value="ECO:0007669"/>
    <property type="project" value="TreeGrafter"/>
</dbReference>
<feature type="compositionally biased region" description="Basic residues" evidence="16">
    <location>
        <begin position="91"/>
        <end position="104"/>
    </location>
</feature>
<keyword evidence="6 15" id="KW-0347">Helicase</keyword>
<evidence type="ECO:0000256" key="13">
    <source>
        <dbReference type="ARBA" id="ARBA00034808"/>
    </source>
</evidence>
<evidence type="ECO:0000256" key="8">
    <source>
        <dbReference type="ARBA" id="ARBA00022840"/>
    </source>
</evidence>
<dbReference type="InterPro" id="IPR011335">
    <property type="entry name" value="Restrct_endonuc-II-like"/>
</dbReference>
<evidence type="ECO:0000256" key="16">
    <source>
        <dbReference type="SAM" id="MobiDB-lite"/>
    </source>
</evidence>
<dbReference type="GO" id="GO:0043138">
    <property type="term" value="F:3'-5' DNA helicase activity"/>
    <property type="evidence" value="ECO:0007669"/>
    <property type="project" value="UniProtKB-EC"/>
</dbReference>
<dbReference type="InterPro" id="IPR013986">
    <property type="entry name" value="DExx_box_DNA_helicase_dom_sf"/>
</dbReference>
<dbReference type="GO" id="GO:0005829">
    <property type="term" value="C:cytosol"/>
    <property type="evidence" value="ECO:0007669"/>
    <property type="project" value="TreeGrafter"/>
</dbReference>
<dbReference type="EC" id="5.6.2.4" evidence="13"/>
<comment type="catalytic activity">
    <reaction evidence="12">
        <text>Couples ATP hydrolysis with the unwinding of duplex DNA by translocating in the 3'-5' direction.</text>
        <dbReference type="EC" id="5.6.2.4"/>
    </reaction>
</comment>
<dbReference type="GO" id="GO:0004527">
    <property type="term" value="F:exonuclease activity"/>
    <property type="evidence" value="ECO:0007669"/>
    <property type="project" value="UniProtKB-KW"/>
</dbReference>
<dbReference type="PROSITE" id="PS51198">
    <property type="entry name" value="UVRD_HELICASE_ATP_BIND"/>
    <property type="match status" value="1"/>
</dbReference>
<keyword evidence="3 15" id="KW-0547">Nucleotide-binding</keyword>
<dbReference type="PANTHER" id="PTHR11070">
    <property type="entry name" value="UVRD / RECB / PCRA DNA HELICASE FAMILY MEMBER"/>
    <property type="match status" value="1"/>
</dbReference>
<dbReference type="InterPro" id="IPR014016">
    <property type="entry name" value="UvrD-like_ATP-bd"/>
</dbReference>
<keyword evidence="20" id="KW-1185">Reference proteome</keyword>
<keyword evidence="11" id="KW-0413">Isomerase</keyword>
<evidence type="ECO:0000256" key="7">
    <source>
        <dbReference type="ARBA" id="ARBA00022839"/>
    </source>
</evidence>
<feature type="compositionally biased region" description="Basic and acidic residues" evidence="16">
    <location>
        <begin position="67"/>
        <end position="79"/>
    </location>
</feature>
<dbReference type="GO" id="GO:0005524">
    <property type="term" value="F:ATP binding"/>
    <property type="evidence" value="ECO:0007669"/>
    <property type="project" value="UniProtKB-UniRule"/>
</dbReference>